<evidence type="ECO:0000313" key="5">
    <source>
        <dbReference type="Proteomes" id="UP000396862"/>
    </source>
</evidence>
<feature type="chain" id="PRO_5015177008" description="Carboxypeptidase-like protein" evidence="1">
    <location>
        <begin position="20"/>
        <end position="223"/>
    </location>
</feature>
<keyword evidence="5" id="KW-1185">Reference proteome</keyword>
<evidence type="ECO:0000313" key="4">
    <source>
        <dbReference type="Proteomes" id="UP000240621"/>
    </source>
</evidence>
<feature type="signal peptide" evidence="1">
    <location>
        <begin position="1"/>
        <end position="19"/>
    </location>
</feature>
<evidence type="ECO:0000256" key="1">
    <source>
        <dbReference type="SAM" id="SignalP"/>
    </source>
</evidence>
<accession>A0A2P8C7Y9</accession>
<reference evidence="3 4" key="1">
    <citation type="submission" date="2018-03" db="EMBL/GenBank/DDBJ databases">
        <title>Genomic Encyclopedia of Archaeal and Bacterial Type Strains, Phase II (KMG-II): from individual species to whole genera.</title>
        <authorList>
            <person name="Goeker M."/>
        </authorList>
    </citation>
    <scope>NUCLEOTIDE SEQUENCE [LARGE SCALE GENOMIC DNA]</scope>
    <source>
        <strain evidence="3 4">DSM 27267</strain>
    </source>
</reference>
<gene>
    <name evidence="3" type="ORF">CLV93_11162</name>
    <name evidence="2" type="ORF">JCM18694_24480</name>
</gene>
<organism evidence="3 4">
    <name type="scientific">Prolixibacter denitrificans</name>
    <dbReference type="NCBI Taxonomy" id="1541063"/>
    <lineage>
        <taxon>Bacteria</taxon>
        <taxon>Pseudomonadati</taxon>
        <taxon>Bacteroidota</taxon>
        <taxon>Bacteroidia</taxon>
        <taxon>Marinilabiliales</taxon>
        <taxon>Prolixibacteraceae</taxon>
        <taxon>Prolixibacter</taxon>
    </lineage>
</organism>
<name>A0A2P8C7Y9_9BACT</name>
<dbReference type="Proteomes" id="UP000240621">
    <property type="component" value="Unassembled WGS sequence"/>
</dbReference>
<dbReference type="SUPFAM" id="SSF49464">
    <property type="entry name" value="Carboxypeptidase regulatory domain-like"/>
    <property type="match status" value="1"/>
</dbReference>
<proteinExistence type="predicted"/>
<evidence type="ECO:0000313" key="2">
    <source>
        <dbReference type="EMBL" id="GET22202.1"/>
    </source>
</evidence>
<sequence>MRVLLLVAILLILNTGLFAQNRPDSTFKFSGFIFDKDSIPVEGAYVINYRTMLGMVTNKDGHFSVTCEPGDSLMVSHISYERKIIKIKKYDLIASPHFYYMHFAAHEMSPLIIQQNPNNMKYFAKNIDLMNKQIKKMIHSLSPAGTGGPVNMSTNPALGGGVGINFSLADVVTLFQKKKTPDDIRREKAIHEAHRTMILDSLLRVGIYREGMVDSIMATRNWD</sequence>
<dbReference type="EMBL" id="PYGC01000011">
    <property type="protein sequence ID" value="PSK81085.1"/>
    <property type="molecule type" value="Genomic_DNA"/>
</dbReference>
<keyword evidence="1" id="KW-0732">Signal</keyword>
<dbReference type="EMBL" id="BLAU01000001">
    <property type="protein sequence ID" value="GET22202.1"/>
    <property type="molecule type" value="Genomic_DNA"/>
</dbReference>
<dbReference type="OrthoDB" id="1119703at2"/>
<dbReference type="RefSeq" id="WP_106543405.1">
    <property type="nucleotide sequence ID" value="NZ_BLAU01000001.1"/>
</dbReference>
<dbReference type="Proteomes" id="UP000396862">
    <property type="component" value="Unassembled WGS sequence"/>
</dbReference>
<dbReference type="InterPro" id="IPR008969">
    <property type="entry name" value="CarboxyPept-like_regulatory"/>
</dbReference>
<reference evidence="2 5" key="2">
    <citation type="submission" date="2019-10" db="EMBL/GenBank/DDBJ databases">
        <title>Prolixibacter strains distinguished by the presence of nitrate reductase genes were adept at nitrate-dependent anaerobic corrosion of metallic iron and carbon steel.</title>
        <authorList>
            <person name="Iino T."/>
            <person name="Shono N."/>
            <person name="Ito K."/>
            <person name="Nakamura R."/>
            <person name="Sueoka K."/>
            <person name="Harayama S."/>
            <person name="Ohkuma M."/>
        </authorList>
    </citation>
    <scope>NUCLEOTIDE SEQUENCE [LARGE SCALE GENOMIC DNA]</scope>
    <source>
        <strain evidence="2 5">MIC1-1</strain>
    </source>
</reference>
<evidence type="ECO:0008006" key="6">
    <source>
        <dbReference type="Google" id="ProtNLM"/>
    </source>
</evidence>
<comment type="caution">
    <text evidence="3">The sequence shown here is derived from an EMBL/GenBank/DDBJ whole genome shotgun (WGS) entry which is preliminary data.</text>
</comment>
<protein>
    <recommendedName>
        <fullName evidence="6">Carboxypeptidase-like protein</fullName>
    </recommendedName>
</protein>
<evidence type="ECO:0000313" key="3">
    <source>
        <dbReference type="EMBL" id="PSK81085.1"/>
    </source>
</evidence>
<dbReference type="AlphaFoldDB" id="A0A2P8C7Y9"/>